<reference evidence="3 4" key="1">
    <citation type="journal article" date="2014" name="Genome Announc.">
        <title>Draft genome sequences of six enterohepatic helicobacter species isolated from humans and one from rhesus macaques.</title>
        <authorList>
            <person name="Shen Z."/>
            <person name="Sheh A."/>
            <person name="Young S.K."/>
            <person name="Abouelliel A."/>
            <person name="Ward D.V."/>
            <person name="Earl A.M."/>
            <person name="Fox J.G."/>
        </authorList>
    </citation>
    <scope>NUCLEOTIDE SEQUENCE [LARGE SCALE GENOMIC DNA]</scope>
    <source>
        <strain evidence="3 4">MIT 99-5501</strain>
    </source>
</reference>
<dbReference type="OrthoDB" id="9786494at2"/>
<dbReference type="Gene3D" id="3.40.50.150">
    <property type="entry name" value="Vaccinia Virus protein VP39"/>
    <property type="match status" value="1"/>
</dbReference>
<feature type="compositionally biased region" description="Polar residues" evidence="1">
    <location>
        <begin position="301"/>
        <end position="315"/>
    </location>
</feature>
<dbReference type="EMBL" id="AZJI01000009">
    <property type="protein sequence ID" value="ETD22490.1"/>
    <property type="molecule type" value="Genomic_DNA"/>
</dbReference>
<comment type="caution">
    <text evidence="3">The sequence shown here is derived from an EMBL/GenBank/DDBJ whole genome shotgun (WGS) entry which is preliminary data.</text>
</comment>
<dbReference type="InterPro" id="IPR029063">
    <property type="entry name" value="SAM-dependent_MTases_sf"/>
</dbReference>
<dbReference type="PATRIC" id="fig|1357400.3.peg.2427"/>
<dbReference type="AlphaFoldDB" id="V8C655"/>
<dbReference type="HOGENOM" id="CLU_061971_0_0_7"/>
<evidence type="ECO:0000313" key="4">
    <source>
        <dbReference type="Proteomes" id="UP000018731"/>
    </source>
</evidence>
<dbReference type="Pfam" id="PF05430">
    <property type="entry name" value="Methyltransf_30"/>
    <property type="match status" value="1"/>
</dbReference>
<evidence type="ECO:0000259" key="2">
    <source>
        <dbReference type="Pfam" id="PF05430"/>
    </source>
</evidence>
<dbReference type="STRING" id="1357400.HMPREF2086_01801"/>
<dbReference type="Proteomes" id="UP000018731">
    <property type="component" value="Unassembled WGS sequence"/>
</dbReference>
<keyword evidence="4" id="KW-1185">Reference proteome</keyword>
<evidence type="ECO:0000256" key="1">
    <source>
        <dbReference type="SAM" id="MobiDB-lite"/>
    </source>
</evidence>
<evidence type="ECO:0000313" key="3">
    <source>
        <dbReference type="EMBL" id="ETD22490.1"/>
    </source>
</evidence>
<proteinExistence type="predicted"/>
<feature type="region of interest" description="Disordered" evidence="1">
    <location>
        <begin position="290"/>
        <end position="330"/>
    </location>
</feature>
<feature type="compositionally biased region" description="Basic residues" evidence="1">
    <location>
        <begin position="290"/>
        <end position="300"/>
    </location>
</feature>
<organism evidence="3 4">
    <name type="scientific">Helicobacter macacae MIT 99-5501</name>
    <dbReference type="NCBI Taxonomy" id="1357400"/>
    <lineage>
        <taxon>Bacteria</taxon>
        <taxon>Pseudomonadati</taxon>
        <taxon>Campylobacterota</taxon>
        <taxon>Epsilonproteobacteria</taxon>
        <taxon>Campylobacterales</taxon>
        <taxon>Helicobacteraceae</taxon>
        <taxon>Helicobacter</taxon>
    </lineage>
</organism>
<protein>
    <recommendedName>
        <fullName evidence="2">MnmC-like methyltransferase domain-containing protein</fullName>
    </recommendedName>
</protein>
<sequence>MNPSTTLFASSDGSLSAFNEEFGECYSSLSEGALSEKLTKHIAPAFEYLRSQMQSDDFKAKIPLSTKSDIWILDICFGLGYNAFLSASAFEYLLGQSNTKPKPASAKLHIISLEKDRATLDLAGQIWHLDDKKWQSLASGQSTSLNQSTSLTIIWGDASSVLKNLAQVFEKDFTKDLSKKSKNQKYLADFERDFAQGFGGDFAEYFARDFAGFDIIYQDPFSFGKNPALWSEEHFKRLFAISKSTCLITSYATRKEVLANAQKAGFLAHKQKGDFSRFCQDIFLKHKGKHTSKISNKAKSHPNPQVKSRESSLFSKQKLPAKCAKPHKPY</sequence>
<gene>
    <name evidence="3" type="ORF">HMPREF2086_01801</name>
</gene>
<dbReference type="RefSeq" id="WP_023928609.1">
    <property type="nucleotide sequence ID" value="NZ_KI669455.1"/>
</dbReference>
<dbReference type="InterPro" id="IPR008471">
    <property type="entry name" value="MnmC-like_methylTransf"/>
</dbReference>
<dbReference type="eggNOG" id="COG4121">
    <property type="taxonomic scope" value="Bacteria"/>
</dbReference>
<dbReference type="GO" id="GO:0016645">
    <property type="term" value="F:oxidoreductase activity, acting on the CH-NH group of donors"/>
    <property type="evidence" value="ECO:0007669"/>
    <property type="project" value="InterPro"/>
</dbReference>
<accession>V8C655</accession>
<name>V8C655_9HELI</name>
<feature type="domain" description="MnmC-like methyltransferase" evidence="2">
    <location>
        <begin position="211"/>
        <end position="273"/>
    </location>
</feature>